<accession>A0A5C3Q4U4</accession>
<reference evidence="3 4" key="1">
    <citation type="journal article" date="2019" name="Nat. Ecol. Evol.">
        <title>Megaphylogeny resolves global patterns of mushroom evolution.</title>
        <authorList>
            <person name="Varga T."/>
            <person name="Krizsan K."/>
            <person name="Foldi C."/>
            <person name="Dima B."/>
            <person name="Sanchez-Garcia M."/>
            <person name="Sanchez-Ramirez S."/>
            <person name="Szollosi G.J."/>
            <person name="Szarkandi J.G."/>
            <person name="Papp V."/>
            <person name="Albert L."/>
            <person name="Andreopoulos W."/>
            <person name="Angelini C."/>
            <person name="Antonin V."/>
            <person name="Barry K.W."/>
            <person name="Bougher N.L."/>
            <person name="Buchanan P."/>
            <person name="Buyck B."/>
            <person name="Bense V."/>
            <person name="Catcheside P."/>
            <person name="Chovatia M."/>
            <person name="Cooper J."/>
            <person name="Damon W."/>
            <person name="Desjardin D."/>
            <person name="Finy P."/>
            <person name="Geml J."/>
            <person name="Haridas S."/>
            <person name="Hughes K."/>
            <person name="Justo A."/>
            <person name="Karasinski D."/>
            <person name="Kautmanova I."/>
            <person name="Kiss B."/>
            <person name="Kocsube S."/>
            <person name="Kotiranta H."/>
            <person name="LaButti K.M."/>
            <person name="Lechner B.E."/>
            <person name="Liimatainen K."/>
            <person name="Lipzen A."/>
            <person name="Lukacs Z."/>
            <person name="Mihaltcheva S."/>
            <person name="Morgado L.N."/>
            <person name="Niskanen T."/>
            <person name="Noordeloos M.E."/>
            <person name="Ohm R.A."/>
            <person name="Ortiz-Santana B."/>
            <person name="Ovrebo C."/>
            <person name="Racz N."/>
            <person name="Riley R."/>
            <person name="Savchenko A."/>
            <person name="Shiryaev A."/>
            <person name="Soop K."/>
            <person name="Spirin V."/>
            <person name="Szebenyi C."/>
            <person name="Tomsovsky M."/>
            <person name="Tulloss R.E."/>
            <person name="Uehling J."/>
            <person name="Grigoriev I.V."/>
            <person name="Vagvolgyi C."/>
            <person name="Papp T."/>
            <person name="Martin F.M."/>
            <person name="Miettinen O."/>
            <person name="Hibbett D.S."/>
            <person name="Nagy L.G."/>
        </authorList>
    </citation>
    <scope>NUCLEOTIDE SEQUENCE [LARGE SCALE GENOMIC DNA]</scope>
    <source>
        <strain evidence="3 4">CBS 309.79</strain>
    </source>
</reference>
<organism evidence="3 4">
    <name type="scientific">Pterulicium gracile</name>
    <dbReference type="NCBI Taxonomy" id="1884261"/>
    <lineage>
        <taxon>Eukaryota</taxon>
        <taxon>Fungi</taxon>
        <taxon>Dikarya</taxon>
        <taxon>Basidiomycota</taxon>
        <taxon>Agaricomycotina</taxon>
        <taxon>Agaricomycetes</taxon>
        <taxon>Agaricomycetidae</taxon>
        <taxon>Agaricales</taxon>
        <taxon>Pleurotineae</taxon>
        <taxon>Pterulaceae</taxon>
        <taxon>Pterulicium</taxon>
    </lineage>
</organism>
<dbReference type="OrthoDB" id="448455at2759"/>
<dbReference type="InterPro" id="IPR056884">
    <property type="entry name" value="NPHP3-like_N"/>
</dbReference>
<evidence type="ECO:0000259" key="2">
    <source>
        <dbReference type="Pfam" id="PF24883"/>
    </source>
</evidence>
<proteinExistence type="predicted"/>
<dbReference type="PANTHER" id="PTHR10039">
    <property type="entry name" value="AMELOGENIN"/>
    <property type="match status" value="1"/>
</dbReference>
<keyword evidence="1" id="KW-0677">Repeat</keyword>
<dbReference type="Pfam" id="PF24883">
    <property type="entry name" value="NPHP3_N"/>
    <property type="match status" value="1"/>
</dbReference>
<feature type="domain" description="Nephrocystin 3-like N-terminal" evidence="2">
    <location>
        <begin position="2"/>
        <end position="130"/>
    </location>
</feature>
<evidence type="ECO:0000313" key="4">
    <source>
        <dbReference type="Proteomes" id="UP000305067"/>
    </source>
</evidence>
<dbReference type="Proteomes" id="UP000305067">
    <property type="component" value="Unassembled WGS sequence"/>
</dbReference>
<evidence type="ECO:0000313" key="3">
    <source>
        <dbReference type="EMBL" id="TFK95420.1"/>
    </source>
</evidence>
<dbReference type="PANTHER" id="PTHR10039:SF14">
    <property type="entry name" value="NACHT DOMAIN-CONTAINING PROTEIN"/>
    <property type="match status" value="1"/>
</dbReference>
<evidence type="ECO:0000256" key="1">
    <source>
        <dbReference type="ARBA" id="ARBA00022737"/>
    </source>
</evidence>
<keyword evidence="4" id="KW-1185">Reference proteome</keyword>
<dbReference type="EMBL" id="ML178886">
    <property type="protein sequence ID" value="TFK95420.1"/>
    <property type="molecule type" value="Genomic_DNA"/>
</dbReference>
<dbReference type="AlphaFoldDB" id="A0A5C3Q4U4"/>
<dbReference type="STRING" id="1884261.A0A5C3Q4U4"/>
<name>A0A5C3Q4U4_9AGAR</name>
<sequence length="284" mass="31761">MSAAIIKDIRNSYSDAALLHIFNDATQDKLQSFHIFVLNFISQVLELSSDAAPSTYISQLYETYKGSTATSTRPNRERAVVILKQELACFPRTFIIIDALDEYRVSNASAQQQLVQELETFNASLLFTSRHPVAFRLGASTEIGIRASPVDVKMCVTEEMGKGLLTMVFRGQPRMAQEVMDTIVEHTDGIFLSPKLLLQNMVDCETMAQIKSLLGRFPCDLDEMYSSILRIIEFKTPWVLPLLGFLLMASEETIGARAILQYLACKDWTSGPSNSNDKEVKIGN</sequence>
<gene>
    <name evidence="3" type="ORF">BDV98DRAFT_400568</name>
</gene>
<protein>
    <recommendedName>
        <fullName evidence="2">Nephrocystin 3-like N-terminal domain-containing protein</fullName>
    </recommendedName>
</protein>